<dbReference type="SUPFAM" id="SSF52304">
    <property type="entry name" value="Type II 3-dehydroquinate dehydratase"/>
    <property type="match status" value="1"/>
</dbReference>
<dbReference type="AlphaFoldDB" id="A0A4R6QME8"/>
<evidence type="ECO:0000313" key="12">
    <source>
        <dbReference type="EMBL" id="TDP71290.1"/>
    </source>
</evidence>
<evidence type="ECO:0000256" key="6">
    <source>
        <dbReference type="ARBA" id="ARBA00012060"/>
    </source>
</evidence>
<accession>A0A4R6QME8</accession>
<dbReference type="EC" id="4.2.1.10" evidence="6 8"/>
<proteinExistence type="inferred from homology"/>
<dbReference type="InterPro" id="IPR036441">
    <property type="entry name" value="DHquinase_II_sf"/>
</dbReference>
<keyword evidence="7 8" id="KW-0456">Lyase</keyword>
<dbReference type="GO" id="GO:0009073">
    <property type="term" value="P:aromatic amino acid family biosynthetic process"/>
    <property type="evidence" value="ECO:0007669"/>
    <property type="project" value="UniProtKB-KW"/>
</dbReference>
<dbReference type="GO" id="GO:0009423">
    <property type="term" value="P:chorismate biosynthetic process"/>
    <property type="evidence" value="ECO:0007669"/>
    <property type="project" value="UniProtKB-UniRule"/>
</dbReference>
<dbReference type="RefSeq" id="WP_133701075.1">
    <property type="nucleotide sequence ID" value="NZ_SNXS01000003.1"/>
</dbReference>
<dbReference type="NCBIfam" id="NF003805">
    <property type="entry name" value="PRK05395.1-2"/>
    <property type="match status" value="1"/>
</dbReference>
<feature type="binding site" evidence="8 10">
    <location>
        <position position="75"/>
    </location>
    <ligand>
        <name>substrate</name>
    </ligand>
</feature>
<dbReference type="InterPro" id="IPR018509">
    <property type="entry name" value="DHquinase_II_CS"/>
</dbReference>
<dbReference type="UniPathway" id="UPA00053">
    <property type="reaction ID" value="UER00086"/>
</dbReference>
<feature type="active site" description="Proton donor" evidence="8 9">
    <location>
        <position position="101"/>
    </location>
</feature>
<dbReference type="NCBIfam" id="TIGR01088">
    <property type="entry name" value="aroQ"/>
    <property type="match status" value="1"/>
</dbReference>
<comment type="function">
    <text evidence="2 8">Catalyzes a trans-dehydration via an enolate intermediate.</text>
</comment>
<comment type="subunit">
    <text evidence="5 8">Homododecamer.</text>
</comment>
<reference evidence="12 13" key="1">
    <citation type="submission" date="2019-03" db="EMBL/GenBank/DDBJ databases">
        <title>Genomic Encyclopedia of Type Strains, Phase IV (KMG-IV): sequencing the most valuable type-strain genomes for metagenomic binning, comparative biology and taxonomic classification.</title>
        <authorList>
            <person name="Goeker M."/>
        </authorList>
    </citation>
    <scope>NUCLEOTIDE SEQUENCE [LARGE SCALE GENOMIC DNA]</scope>
    <source>
        <strain evidence="12 13">DSM 16998</strain>
    </source>
</reference>
<comment type="pathway">
    <text evidence="3 8">Metabolic intermediate biosynthesis; chorismate biosynthesis; chorismate from D-erythrose 4-phosphate and phosphoenolpyruvate: step 3/7.</text>
</comment>
<dbReference type="InParanoid" id="A0A4R6QME8"/>
<evidence type="ECO:0000256" key="11">
    <source>
        <dbReference type="PIRSR" id="PIRSR001399-3"/>
    </source>
</evidence>
<evidence type="ECO:0000256" key="9">
    <source>
        <dbReference type="PIRSR" id="PIRSR001399-1"/>
    </source>
</evidence>
<dbReference type="NCBIfam" id="NF003804">
    <property type="entry name" value="PRK05395.1-1"/>
    <property type="match status" value="1"/>
</dbReference>
<dbReference type="NCBIfam" id="NF003806">
    <property type="entry name" value="PRK05395.1-3"/>
    <property type="match status" value="1"/>
</dbReference>
<dbReference type="GO" id="GO:0003855">
    <property type="term" value="F:3-dehydroquinate dehydratase activity"/>
    <property type="evidence" value="ECO:0007669"/>
    <property type="project" value="UniProtKB-UniRule"/>
</dbReference>
<dbReference type="HAMAP" id="MF_00169">
    <property type="entry name" value="AroQ"/>
    <property type="match status" value="1"/>
</dbReference>
<dbReference type="Gene3D" id="3.40.50.9100">
    <property type="entry name" value="Dehydroquinase, class II"/>
    <property type="match status" value="1"/>
</dbReference>
<dbReference type="EMBL" id="SNXS01000003">
    <property type="protein sequence ID" value="TDP71290.1"/>
    <property type="molecule type" value="Genomic_DNA"/>
</dbReference>
<dbReference type="NCBIfam" id="NF003807">
    <property type="entry name" value="PRK05395.1-4"/>
    <property type="match status" value="1"/>
</dbReference>
<evidence type="ECO:0000256" key="4">
    <source>
        <dbReference type="ARBA" id="ARBA00011037"/>
    </source>
</evidence>
<feature type="site" description="Transition state stabilizer" evidence="8 11">
    <location>
        <position position="18"/>
    </location>
</feature>
<dbReference type="Proteomes" id="UP000295361">
    <property type="component" value="Unassembled WGS sequence"/>
</dbReference>
<keyword evidence="8" id="KW-0057">Aromatic amino acid biosynthesis</keyword>
<protein>
    <recommendedName>
        <fullName evidence="6 8">3-dehydroquinate dehydratase</fullName>
        <shortName evidence="8">3-dehydroquinase</shortName>
        <ecNumber evidence="6 8">4.2.1.10</ecNumber>
    </recommendedName>
    <alternativeName>
        <fullName evidence="8">Type II DHQase</fullName>
    </alternativeName>
</protein>
<evidence type="ECO:0000256" key="7">
    <source>
        <dbReference type="ARBA" id="ARBA00023239"/>
    </source>
</evidence>
<evidence type="ECO:0000256" key="3">
    <source>
        <dbReference type="ARBA" id="ARBA00004902"/>
    </source>
</evidence>
<dbReference type="PANTHER" id="PTHR21272">
    <property type="entry name" value="CATABOLIC 3-DEHYDROQUINASE"/>
    <property type="match status" value="1"/>
</dbReference>
<evidence type="ECO:0000313" key="13">
    <source>
        <dbReference type="Proteomes" id="UP000295361"/>
    </source>
</evidence>
<gene>
    <name evidence="8" type="primary">aroQ</name>
    <name evidence="12" type="ORF">DES47_103271</name>
</gene>
<dbReference type="InterPro" id="IPR001874">
    <property type="entry name" value="DHquinase_II"/>
</dbReference>
<dbReference type="GO" id="GO:0008652">
    <property type="term" value="P:amino acid biosynthetic process"/>
    <property type="evidence" value="ECO:0007669"/>
    <property type="project" value="UniProtKB-KW"/>
</dbReference>
<dbReference type="PROSITE" id="PS01029">
    <property type="entry name" value="DEHYDROQUINASE_II"/>
    <property type="match status" value="1"/>
</dbReference>
<evidence type="ECO:0000256" key="8">
    <source>
        <dbReference type="HAMAP-Rule" id="MF_00169"/>
    </source>
</evidence>
<feature type="binding site" evidence="8 10">
    <location>
        <position position="88"/>
    </location>
    <ligand>
        <name>substrate</name>
    </ligand>
</feature>
<comment type="similarity">
    <text evidence="4 8">Belongs to the type-II 3-dehydroquinase family.</text>
</comment>
<dbReference type="PANTHER" id="PTHR21272:SF3">
    <property type="entry name" value="CATABOLIC 3-DEHYDROQUINASE"/>
    <property type="match status" value="1"/>
</dbReference>
<evidence type="ECO:0000256" key="10">
    <source>
        <dbReference type="PIRSR" id="PIRSR001399-2"/>
    </source>
</evidence>
<comment type="catalytic activity">
    <reaction evidence="1 8">
        <text>3-dehydroquinate = 3-dehydroshikimate + H2O</text>
        <dbReference type="Rhea" id="RHEA:21096"/>
        <dbReference type="ChEBI" id="CHEBI:15377"/>
        <dbReference type="ChEBI" id="CHEBI:16630"/>
        <dbReference type="ChEBI" id="CHEBI:32364"/>
        <dbReference type="EC" id="4.2.1.10"/>
    </reaction>
</comment>
<dbReference type="Pfam" id="PF01220">
    <property type="entry name" value="DHquinase_II"/>
    <property type="match status" value="1"/>
</dbReference>
<evidence type="ECO:0000256" key="5">
    <source>
        <dbReference type="ARBA" id="ARBA00011193"/>
    </source>
</evidence>
<dbReference type="CDD" id="cd00466">
    <property type="entry name" value="DHQase_II"/>
    <property type="match status" value="1"/>
</dbReference>
<feature type="binding site" evidence="8 10">
    <location>
        <position position="81"/>
    </location>
    <ligand>
        <name>substrate</name>
    </ligand>
</feature>
<name>A0A4R6QME8_9BURK</name>
<feature type="binding site" evidence="8 10">
    <location>
        <position position="112"/>
    </location>
    <ligand>
        <name>substrate</name>
    </ligand>
</feature>
<feature type="active site" description="Proton acceptor" evidence="8 9">
    <location>
        <position position="23"/>
    </location>
</feature>
<keyword evidence="8" id="KW-0028">Amino-acid biosynthesis</keyword>
<organism evidence="12 13">
    <name type="scientific">Roseateles toxinivorans</name>
    <dbReference type="NCBI Taxonomy" id="270368"/>
    <lineage>
        <taxon>Bacteria</taxon>
        <taxon>Pseudomonadati</taxon>
        <taxon>Pseudomonadota</taxon>
        <taxon>Betaproteobacteria</taxon>
        <taxon>Burkholderiales</taxon>
        <taxon>Sphaerotilaceae</taxon>
        <taxon>Roseateles</taxon>
    </lineage>
</organism>
<comment type="caution">
    <text evidence="12">The sequence shown here is derived from an EMBL/GenBank/DDBJ whole genome shotgun (WGS) entry which is preliminary data.</text>
</comment>
<evidence type="ECO:0000256" key="1">
    <source>
        <dbReference type="ARBA" id="ARBA00001864"/>
    </source>
</evidence>
<dbReference type="OrthoDB" id="9790793at2"/>
<keyword evidence="13" id="KW-1185">Reference proteome</keyword>
<sequence>MKQLLVIHGPNLNLLGIREPGVYGAATLEQINAELTKIAEDAGAKLDCFQSNHEGALIDRVQAARADGTAFIIINPAGYTHTSVALRDALAAVALPFVEVHLSNIHKREAFRHHSFFSELAVGVICGLGPAGYRLALDYALAHSLTSPAPGKS</sequence>
<dbReference type="PIRSF" id="PIRSF001399">
    <property type="entry name" value="DHquinase_II"/>
    <property type="match status" value="1"/>
</dbReference>
<dbReference type="GO" id="GO:0019631">
    <property type="term" value="P:quinate catabolic process"/>
    <property type="evidence" value="ECO:0007669"/>
    <property type="project" value="TreeGrafter"/>
</dbReference>
<feature type="binding site" evidence="8 10">
    <location>
        <begin position="102"/>
        <end position="103"/>
    </location>
    <ligand>
        <name>substrate</name>
    </ligand>
</feature>
<evidence type="ECO:0000256" key="2">
    <source>
        <dbReference type="ARBA" id="ARBA00003924"/>
    </source>
</evidence>